<dbReference type="Proteomes" id="UP000299102">
    <property type="component" value="Unassembled WGS sequence"/>
</dbReference>
<proteinExistence type="predicted"/>
<reference evidence="1 2" key="1">
    <citation type="journal article" date="2019" name="Commun. Biol.">
        <title>The bagworm genome reveals a unique fibroin gene that provides high tensile strength.</title>
        <authorList>
            <person name="Kono N."/>
            <person name="Nakamura H."/>
            <person name="Ohtoshi R."/>
            <person name="Tomita M."/>
            <person name="Numata K."/>
            <person name="Arakawa K."/>
        </authorList>
    </citation>
    <scope>NUCLEOTIDE SEQUENCE [LARGE SCALE GENOMIC DNA]</scope>
</reference>
<organism evidence="1 2">
    <name type="scientific">Eumeta variegata</name>
    <name type="common">Bagworm moth</name>
    <name type="synonym">Eumeta japonica</name>
    <dbReference type="NCBI Taxonomy" id="151549"/>
    <lineage>
        <taxon>Eukaryota</taxon>
        <taxon>Metazoa</taxon>
        <taxon>Ecdysozoa</taxon>
        <taxon>Arthropoda</taxon>
        <taxon>Hexapoda</taxon>
        <taxon>Insecta</taxon>
        <taxon>Pterygota</taxon>
        <taxon>Neoptera</taxon>
        <taxon>Endopterygota</taxon>
        <taxon>Lepidoptera</taxon>
        <taxon>Glossata</taxon>
        <taxon>Ditrysia</taxon>
        <taxon>Tineoidea</taxon>
        <taxon>Psychidae</taxon>
        <taxon>Oiketicinae</taxon>
        <taxon>Eumeta</taxon>
    </lineage>
</organism>
<comment type="caution">
    <text evidence="1">The sequence shown here is derived from an EMBL/GenBank/DDBJ whole genome shotgun (WGS) entry which is preliminary data.</text>
</comment>
<evidence type="ECO:0000313" key="2">
    <source>
        <dbReference type="Proteomes" id="UP000299102"/>
    </source>
</evidence>
<protein>
    <submittedName>
        <fullName evidence="1">Uncharacterized protein</fullName>
    </submittedName>
</protein>
<accession>A0A4C1U4B3</accession>
<dbReference type="AlphaFoldDB" id="A0A4C1U4B3"/>
<evidence type="ECO:0000313" key="1">
    <source>
        <dbReference type="EMBL" id="GBP20957.1"/>
    </source>
</evidence>
<gene>
    <name evidence="1" type="ORF">EVAR_9528_1</name>
</gene>
<keyword evidence="2" id="KW-1185">Reference proteome</keyword>
<name>A0A4C1U4B3_EUMVA</name>
<dbReference type="EMBL" id="BGZK01000124">
    <property type="protein sequence ID" value="GBP20957.1"/>
    <property type="molecule type" value="Genomic_DNA"/>
</dbReference>
<sequence length="190" mass="20443">MLLETIHAGGFSPDSRVRGHSLVQCGTNISRSAGPHDSWRPRGRTTGSGGTALDFLCRASTRIPERPHTMFRLLNIFLASSVLGRTARTSHNVYSSRAYVKLDFEVHEIFIETAESLNVWAVNFNAVVGGADGFTVVYPQTGAVCGYLRKLAPLRKKMGGSSLGLGGGLGIRPRSFGGHRLRGSGDWISG</sequence>